<keyword evidence="4 7" id="KW-0704">Schiff base</keyword>
<dbReference type="GO" id="GO:0006018">
    <property type="term" value="P:2-deoxyribose 1-phosphate catabolic process"/>
    <property type="evidence" value="ECO:0007669"/>
    <property type="project" value="UniProtKB-UniRule"/>
</dbReference>
<accession>A0A2T0AQ52</accession>
<sequence length="276" mass="29536">MMQAADFRELYALALKELKQNLPEFNWEPSLAESPSTVNINLQEQDVCQLIDHTALKPETTGAIIEQLCQEAIEHNFYSVCVPPCRVELAAKYLRGQGVKVCTVIGFPHGNASKLVKVTEAVEAAARGAEEVDMVLNLGALKERNLRAVGEEIRAVKEGIGRERILKVILETALLDDVEKILAALIAVKYGADFVKTSTGFAGGGATVEDVRLLRWTVGKDVGVKASGGIRDLETAMAMIRAGASRIGTSSGVRIAGELAARRGEGMGEFGVGSAD</sequence>
<evidence type="ECO:0000313" key="9">
    <source>
        <dbReference type="Proteomes" id="UP000238415"/>
    </source>
</evidence>
<dbReference type="SUPFAM" id="SSF51569">
    <property type="entry name" value="Aldolase"/>
    <property type="match status" value="1"/>
</dbReference>
<comment type="caution">
    <text evidence="8">The sequence shown here is derived from an EMBL/GenBank/DDBJ whole genome shotgun (WGS) entry which is preliminary data.</text>
</comment>
<protein>
    <recommendedName>
        <fullName evidence="7">Deoxyribose-phosphate aldolase</fullName>
        <shortName evidence="7">DERA</shortName>
        <ecNumber evidence="7">4.1.2.4</ecNumber>
    </recommendedName>
    <alternativeName>
        <fullName evidence="7">2-deoxy-D-ribose 5-phosphate aldolase</fullName>
    </alternativeName>
    <alternativeName>
        <fullName evidence="7">Phosphodeoxyriboaldolase</fullName>
        <shortName evidence="7">Deoxyriboaldolase</shortName>
    </alternativeName>
</protein>
<dbReference type="Pfam" id="PF01791">
    <property type="entry name" value="DeoC"/>
    <property type="match status" value="1"/>
</dbReference>
<dbReference type="InterPro" id="IPR011343">
    <property type="entry name" value="DeoC"/>
</dbReference>
<reference evidence="8 9" key="1">
    <citation type="submission" date="2018-03" db="EMBL/GenBank/DDBJ databases">
        <title>Genome sequence of Moorella humiferrea DSM 23265.</title>
        <authorList>
            <person name="Poehlein A."/>
            <person name="Daniel R."/>
        </authorList>
    </citation>
    <scope>NUCLEOTIDE SEQUENCE [LARGE SCALE GENOMIC DNA]</scope>
    <source>
        <strain evidence="8 9">DSM 23265</strain>
    </source>
</reference>
<comment type="similarity">
    <text evidence="1 7">Belongs to the DeoC/FbaB aldolase family. DeoC type 1 subfamily.</text>
</comment>
<dbReference type="Gene3D" id="3.20.20.70">
    <property type="entry name" value="Aldolase class I"/>
    <property type="match status" value="1"/>
</dbReference>
<dbReference type="AlphaFoldDB" id="A0A2T0AQ52"/>
<feature type="active site" description="Proton donor/acceptor" evidence="7">
    <location>
        <position position="133"/>
    </location>
</feature>
<dbReference type="InterPro" id="IPR013785">
    <property type="entry name" value="Aldolase_TIM"/>
</dbReference>
<dbReference type="GO" id="GO:0004139">
    <property type="term" value="F:deoxyribose-phosphate aldolase activity"/>
    <property type="evidence" value="ECO:0007669"/>
    <property type="project" value="UniProtKB-UniRule"/>
</dbReference>
<evidence type="ECO:0000256" key="1">
    <source>
        <dbReference type="ARBA" id="ARBA00010936"/>
    </source>
</evidence>
<dbReference type="UniPathway" id="UPA00002">
    <property type="reaction ID" value="UER00468"/>
</dbReference>
<feature type="active site" description="Proton donor/acceptor" evidence="7">
    <location>
        <position position="225"/>
    </location>
</feature>
<comment type="pathway">
    <text evidence="7">Carbohydrate degradation; 2-deoxy-D-ribose 1-phosphate degradation; D-glyceraldehyde 3-phosphate and acetaldehyde from 2-deoxy-alpha-D-ribose 1-phosphate: step 2/2.</text>
</comment>
<dbReference type="EC" id="4.1.2.4" evidence="7"/>
<evidence type="ECO:0000256" key="5">
    <source>
        <dbReference type="ARBA" id="ARBA00048791"/>
    </source>
</evidence>
<evidence type="ECO:0000256" key="3">
    <source>
        <dbReference type="ARBA" id="ARBA00023239"/>
    </source>
</evidence>
<dbReference type="NCBIfam" id="TIGR00126">
    <property type="entry name" value="deoC"/>
    <property type="match status" value="1"/>
</dbReference>
<comment type="subcellular location">
    <subcellularLocation>
        <location evidence="7">Cytoplasm</location>
    </subcellularLocation>
</comment>
<dbReference type="RefSeq" id="WP_245907854.1">
    <property type="nucleotide sequence ID" value="NZ_CP136419.1"/>
</dbReference>
<dbReference type="Proteomes" id="UP000238415">
    <property type="component" value="Unassembled WGS sequence"/>
</dbReference>
<evidence type="ECO:0000256" key="6">
    <source>
        <dbReference type="ARBA" id="ARBA00056337"/>
    </source>
</evidence>
<feature type="active site" description="Schiff-base intermediate with acetaldehyde" evidence="7">
    <location>
        <position position="196"/>
    </location>
</feature>
<dbReference type="GO" id="GO:0005737">
    <property type="term" value="C:cytoplasm"/>
    <property type="evidence" value="ECO:0007669"/>
    <property type="project" value="UniProtKB-SubCell"/>
</dbReference>
<dbReference type="CDD" id="cd00959">
    <property type="entry name" value="DeoC"/>
    <property type="match status" value="1"/>
</dbReference>
<proteinExistence type="inferred from homology"/>
<keyword evidence="9" id="KW-1185">Reference proteome</keyword>
<gene>
    <name evidence="8" type="primary">deoC_2</name>
    <name evidence="7" type="synonym">deoC</name>
    <name evidence="8" type="ORF">MOHU_17100</name>
</gene>
<dbReference type="PANTHER" id="PTHR10889">
    <property type="entry name" value="DEOXYRIBOSE-PHOSPHATE ALDOLASE"/>
    <property type="match status" value="1"/>
</dbReference>
<dbReference type="GO" id="GO:0009264">
    <property type="term" value="P:deoxyribonucleotide catabolic process"/>
    <property type="evidence" value="ECO:0007669"/>
    <property type="project" value="UniProtKB-UniRule"/>
</dbReference>
<evidence type="ECO:0000256" key="2">
    <source>
        <dbReference type="ARBA" id="ARBA00022490"/>
    </source>
</evidence>
<comment type="catalytic activity">
    <reaction evidence="5 7">
        <text>2-deoxy-D-ribose 5-phosphate = D-glyceraldehyde 3-phosphate + acetaldehyde</text>
        <dbReference type="Rhea" id="RHEA:12821"/>
        <dbReference type="ChEBI" id="CHEBI:15343"/>
        <dbReference type="ChEBI" id="CHEBI:59776"/>
        <dbReference type="ChEBI" id="CHEBI:62877"/>
        <dbReference type="EC" id="4.1.2.4"/>
    </reaction>
</comment>
<dbReference type="SMART" id="SM01133">
    <property type="entry name" value="DeoC"/>
    <property type="match status" value="1"/>
</dbReference>
<dbReference type="FunFam" id="3.20.20.70:FF:000044">
    <property type="entry name" value="Deoxyribose-phosphate aldolase"/>
    <property type="match status" value="1"/>
</dbReference>
<evidence type="ECO:0000256" key="7">
    <source>
        <dbReference type="HAMAP-Rule" id="MF_00114"/>
    </source>
</evidence>
<organism evidence="8 9">
    <name type="scientific">Neomoorella humiferrea</name>
    <dbReference type="NCBI Taxonomy" id="676965"/>
    <lineage>
        <taxon>Bacteria</taxon>
        <taxon>Bacillati</taxon>
        <taxon>Bacillota</taxon>
        <taxon>Clostridia</taxon>
        <taxon>Neomoorellales</taxon>
        <taxon>Neomoorellaceae</taxon>
        <taxon>Neomoorella</taxon>
    </lineage>
</organism>
<evidence type="ECO:0000256" key="4">
    <source>
        <dbReference type="ARBA" id="ARBA00023270"/>
    </source>
</evidence>
<dbReference type="EMBL" id="PVXM01000044">
    <property type="protein sequence ID" value="PRR71164.1"/>
    <property type="molecule type" value="Genomic_DNA"/>
</dbReference>
<keyword evidence="3 7" id="KW-0456">Lyase</keyword>
<name>A0A2T0AQ52_9FIRM</name>
<dbReference type="GO" id="GO:0016052">
    <property type="term" value="P:carbohydrate catabolic process"/>
    <property type="evidence" value="ECO:0007669"/>
    <property type="project" value="TreeGrafter"/>
</dbReference>
<dbReference type="PANTHER" id="PTHR10889:SF1">
    <property type="entry name" value="DEOXYRIBOSE-PHOSPHATE ALDOLASE"/>
    <property type="match status" value="1"/>
</dbReference>
<keyword evidence="2 7" id="KW-0963">Cytoplasm</keyword>
<dbReference type="InterPro" id="IPR028581">
    <property type="entry name" value="DeoC_typeI"/>
</dbReference>
<evidence type="ECO:0000313" key="8">
    <source>
        <dbReference type="EMBL" id="PRR71164.1"/>
    </source>
</evidence>
<dbReference type="InterPro" id="IPR002915">
    <property type="entry name" value="DeoC/FbaB/LacD_aldolase"/>
</dbReference>
<comment type="function">
    <text evidence="6 7">Catalyzes a reversible aldol reaction between acetaldehyde and D-glyceraldehyde 3-phosphate to generate 2-deoxy-D-ribose 5-phosphate.</text>
</comment>
<dbReference type="HAMAP" id="MF_00114">
    <property type="entry name" value="DeoC_type1"/>
    <property type="match status" value="1"/>
</dbReference>